<name>A0AAD8I4M4_9APIA</name>
<dbReference type="GO" id="GO:0008837">
    <property type="term" value="F:diaminopimelate epimerase activity"/>
    <property type="evidence" value="ECO:0007669"/>
    <property type="project" value="InterPro"/>
</dbReference>
<proteinExistence type="inferred from homology"/>
<dbReference type="Proteomes" id="UP001237642">
    <property type="component" value="Unassembled WGS sequence"/>
</dbReference>
<dbReference type="PANTHER" id="PTHR31689:SF0">
    <property type="entry name" value="DIAMINOPIMELATE EPIMERASE"/>
    <property type="match status" value="1"/>
</dbReference>
<evidence type="ECO:0000256" key="2">
    <source>
        <dbReference type="ARBA" id="ARBA00023235"/>
    </source>
</evidence>
<feature type="signal peptide" evidence="3">
    <location>
        <begin position="1"/>
        <end position="19"/>
    </location>
</feature>
<organism evidence="4 5">
    <name type="scientific">Heracleum sosnowskyi</name>
    <dbReference type="NCBI Taxonomy" id="360622"/>
    <lineage>
        <taxon>Eukaryota</taxon>
        <taxon>Viridiplantae</taxon>
        <taxon>Streptophyta</taxon>
        <taxon>Embryophyta</taxon>
        <taxon>Tracheophyta</taxon>
        <taxon>Spermatophyta</taxon>
        <taxon>Magnoliopsida</taxon>
        <taxon>eudicotyledons</taxon>
        <taxon>Gunneridae</taxon>
        <taxon>Pentapetalae</taxon>
        <taxon>asterids</taxon>
        <taxon>campanulids</taxon>
        <taxon>Apiales</taxon>
        <taxon>Apiaceae</taxon>
        <taxon>Apioideae</taxon>
        <taxon>apioid superclade</taxon>
        <taxon>Tordylieae</taxon>
        <taxon>Tordyliinae</taxon>
        <taxon>Heracleum</taxon>
    </lineage>
</organism>
<keyword evidence="3" id="KW-0732">Signal</keyword>
<feature type="chain" id="PRO_5041989753" evidence="3">
    <location>
        <begin position="20"/>
        <end position="245"/>
    </location>
</feature>
<comment type="similarity">
    <text evidence="1">Belongs to the diaminopimelate epimerase family.</text>
</comment>
<dbReference type="GO" id="GO:0005829">
    <property type="term" value="C:cytosol"/>
    <property type="evidence" value="ECO:0007669"/>
    <property type="project" value="TreeGrafter"/>
</dbReference>
<sequence>MLNFLICLVFEFPYPFLQMCGNGVRCFAKFLAELDNLQGKQSFIVHTGAGLIVPEIQEDGKVKVDMGVPILNAADVPTKLPTTNSQPVVNSRLDVDGVCWNVTCVSMGNPHCVTFSKEGTQGTLKMDTLVPFVSGMSSPEMKPSDKTERLGIARLALHYAHMITQIYNILKICEFKEDLSATQIEAQLEKTLKWLVPVATETARSLTISLTLLLVVLMLEILTGTLRKQPKKAGTNREATSSYRP</sequence>
<dbReference type="PANTHER" id="PTHR31689">
    <property type="entry name" value="DIAMINOPIMELATE EPIMERASE, CHLOROPLASTIC"/>
    <property type="match status" value="1"/>
</dbReference>
<evidence type="ECO:0000313" key="4">
    <source>
        <dbReference type="EMBL" id="KAK1378698.1"/>
    </source>
</evidence>
<reference evidence="4" key="1">
    <citation type="submission" date="2023-02" db="EMBL/GenBank/DDBJ databases">
        <title>Genome of toxic invasive species Heracleum sosnowskyi carries increased number of genes despite the absence of recent whole-genome duplications.</title>
        <authorList>
            <person name="Schelkunov M."/>
            <person name="Shtratnikova V."/>
            <person name="Makarenko M."/>
            <person name="Klepikova A."/>
            <person name="Omelchenko D."/>
            <person name="Novikova G."/>
            <person name="Obukhova E."/>
            <person name="Bogdanov V."/>
            <person name="Penin A."/>
            <person name="Logacheva M."/>
        </authorList>
    </citation>
    <scope>NUCLEOTIDE SEQUENCE</scope>
    <source>
        <strain evidence="4">Hsosn_3</strain>
        <tissue evidence="4">Leaf</tissue>
    </source>
</reference>
<dbReference type="SUPFAM" id="SSF54506">
    <property type="entry name" value="Diaminopimelate epimerase-like"/>
    <property type="match status" value="2"/>
</dbReference>
<comment type="caution">
    <text evidence="4">The sequence shown here is derived from an EMBL/GenBank/DDBJ whole genome shotgun (WGS) entry which is preliminary data.</text>
</comment>
<gene>
    <name evidence="4" type="ORF">POM88_025442</name>
</gene>
<evidence type="ECO:0000256" key="1">
    <source>
        <dbReference type="ARBA" id="ARBA00010219"/>
    </source>
</evidence>
<dbReference type="Pfam" id="PF01678">
    <property type="entry name" value="DAP_epimerase"/>
    <property type="match status" value="1"/>
</dbReference>
<dbReference type="GO" id="GO:0009089">
    <property type="term" value="P:lysine biosynthetic process via diaminopimelate"/>
    <property type="evidence" value="ECO:0007669"/>
    <property type="project" value="InterPro"/>
</dbReference>
<keyword evidence="5" id="KW-1185">Reference proteome</keyword>
<dbReference type="EMBL" id="JAUIZM010000006">
    <property type="protein sequence ID" value="KAK1378698.1"/>
    <property type="molecule type" value="Genomic_DNA"/>
</dbReference>
<keyword evidence="2" id="KW-0413">Isomerase</keyword>
<evidence type="ECO:0000256" key="3">
    <source>
        <dbReference type="SAM" id="SignalP"/>
    </source>
</evidence>
<dbReference type="InterPro" id="IPR001653">
    <property type="entry name" value="DAP_epimerase_DapF"/>
</dbReference>
<evidence type="ECO:0000313" key="5">
    <source>
        <dbReference type="Proteomes" id="UP001237642"/>
    </source>
</evidence>
<dbReference type="Gene3D" id="3.10.310.10">
    <property type="entry name" value="Diaminopimelate Epimerase, Chain A, domain 1"/>
    <property type="match status" value="2"/>
</dbReference>
<dbReference type="AlphaFoldDB" id="A0AAD8I4M4"/>
<protein>
    <submittedName>
        <fullName evidence="4">Uncharacterized protein</fullName>
    </submittedName>
</protein>
<reference evidence="4" key="2">
    <citation type="submission" date="2023-05" db="EMBL/GenBank/DDBJ databases">
        <authorList>
            <person name="Schelkunov M.I."/>
        </authorList>
    </citation>
    <scope>NUCLEOTIDE SEQUENCE</scope>
    <source>
        <strain evidence="4">Hsosn_3</strain>
        <tissue evidence="4">Leaf</tissue>
    </source>
</reference>
<accession>A0AAD8I4M4</accession>